<protein>
    <submittedName>
        <fullName evidence="1">Uncharacterized protein</fullName>
    </submittedName>
</protein>
<gene>
    <name evidence="1" type="ORF">G4V14_08945</name>
</gene>
<accession>A0A6G4KTR7</accession>
<dbReference type="AlphaFoldDB" id="A0A6G4KTR7"/>
<reference evidence="1" key="1">
    <citation type="submission" date="2020-02" db="EMBL/GenBank/DDBJ databases">
        <title>Klebsiella pneumoniae genome sequencing and assembly.</title>
        <authorList>
            <person name="Starkova P.S."/>
            <person name="Sulyan O.S."/>
            <person name="Likholetova D.V."/>
            <person name="Ageevets V.A."/>
            <person name="Lazareva I.V."/>
            <person name="Sopova J.V."/>
            <person name="Sidorenko S.V."/>
        </authorList>
    </citation>
    <scope>NUCLEOTIDE SEQUENCE</scope>
    <source>
        <strain evidence="1">1977</strain>
    </source>
</reference>
<proteinExistence type="predicted"/>
<comment type="caution">
    <text evidence="1">The sequence shown here is derived from an EMBL/GenBank/DDBJ whole genome shotgun (WGS) entry which is preliminary data.</text>
</comment>
<name>A0A6G4KTR7_KLEPN</name>
<organism evidence="1">
    <name type="scientific">Klebsiella pneumoniae</name>
    <dbReference type="NCBI Taxonomy" id="573"/>
    <lineage>
        <taxon>Bacteria</taxon>
        <taxon>Pseudomonadati</taxon>
        <taxon>Pseudomonadota</taxon>
        <taxon>Gammaproteobacteria</taxon>
        <taxon>Enterobacterales</taxon>
        <taxon>Enterobacteriaceae</taxon>
        <taxon>Klebsiella/Raoultella group</taxon>
        <taxon>Klebsiella</taxon>
        <taxon>Klebsiella pneumoniae complex</taxon>
    </lineage>
</organism>
<dbReference type="EMBL" id="JAAKYU010000002">
    <property type="protein sequence ID" value="NGM92675.1"/>
    <property type="molecule type" value="Genomic_DNA"/>
</dbReference>
<sequence>MITQLAAYGSFINDQSVAYNKSASEHVFHIIRQFEKIYFSNWQTEFK</sequence>
<evidence type="ECO:0000313" key="1">
    <source>
        <dbReference type="EMBL" id="NGM92675.1"/>
    </source>
</evidence>